<dbReference type="Proteomes" id="UP001215598">
    <property type="component" value="Unassembled WGS sequence"/>
</dbReference>
<organism evidence="2 3">
    <name type="scientific">Mycena metata</name>
    <dbReference type="NCBI Taxonomy" id="1033252"/>
    <lineage>
        <taxon>Eukaryota</taxon>
        <taxon>Fungi</taxon>
        <taxon>Dikarya</taxon>
        <taxon>Basidiomycota</taxon>
        <taxon>Agaricomycotina</taxon>
        <taxon>Agaricomycetes</taxon>
        <taxon>Agaricomycetidae</taxon>
        <taxon>Agaricales</taxon>
        <taxon>Marasmiineae</taxon>
        <taxon>Mycenaceae</taxon>
        <taxon>Mycena</taxon>
    </lineage>
</organism>
<protein>
    <submittedName>
        <fullName evidence="2">Uncharacterized protein</fullName>
    </submittedName>
</protein>
<dbReference type="AlphaFoldDB" id="A0AAD7J6W4"/>
<proteinExistence type="predicted"/>
<name>A0AAD7J6W4_9AGAR</name>
<dbReference type="EMBL" id="JARKIB010000044">
    <property type="protein sequence ID" value="KAJ7757611.1"/>
    <property type="molecule type" value="Genomic_DNA"/>
</dbReference>
<evidence type="ECO:0000313" key="2">
    <source>
        <dbReference type="EMBL" id="KAJ7757611.1"/>
    </source>
</evidence>
<keyword evidence="3" id="KW-1185">Reference proteome</keyword>
<accession>A0AAD7J6W4</accession>
<evidence type="ECO:0000313" key="3">
    <source>
        <dbReference type="Proteomes" id="UP001215598"/>
    </source>
</evidence>
<reference evidence="2" key="1">
    <citation type="submission" date="2023-03" db="EMBL/GenBank/DDBJ databases">
        <title>Massive genome expansion in bonnet fungi (Mycena s.s.) driven by repeated elements and novel gene families across ecological guilds.</title>
        <authorList>
            <consortium name="Lawrence Berkeley National Laboratory"/>
            <person name="Harder C.B."/>
            <person name="Miyauchi S."/>
            <person name="Viragh M."/>
            <person name="Kuo A."/>
            <person name="Thoen E."/>
            <person name="Andreopoulos B."/>
            <person name="Lu D."/>
            <person name="Skrede I."/>
            <person name="Drula E."/>
            <person name="Henrissat B."/>
            <person name="Morin E."/>
            <person name="Kohler A."/>
            <person name="Barry K."/>
            <person name="LaButti K."/>
            <person name="Morin E."/>
            <person name="Salamov A."/>
            <person name="Lipzen A."/>
            <person name="Mereny Z."/>
            <person name="Hegedus B."/>
            <person name="Baldrian P."/>
            <person name="Stursova M."/>
            <person name="Weitz H."/>
            <person name="Taylor A."/>
            <person name="Grigoriev I.V."/>
            <person name="Nagy L.G."/>
            <person name="Martin F."/>
            <person name="Kauserud H."/>
        </authorList>
    </citation>
    <scope>NUCLEOTIDE SEQUENCE</scope>
    <source>
        <strain evidence="2">CBHHK182m</strain>
    </source>
</reference>
<comment type="caution">
    <text evidence="2">The sequence shown here is derived from an EMBL/GenBank/DDBJ whole genome shotgun (WGS) entry which is preliminary data.</text>
</comment>
<feature type="non-terminal residue" evidence="2">
    <location>
        <position position="1"/>
    </location>
</feature>
<feature type="non-terminal residue" evidence="2">
    <location>
        <position position="97"/>
    </location>
</feature>
<evidence type="ECO:0000256" key="1">
    <source>
        <dbReference type="SAM" id="MobiDB-lite"/>
    </source>
</evidence>
<feature type="compositionally biased region" description="Polar residues" evidence="1">
    <location>
        <begin position="83"/>
        <end position="97"/>
    </location>
</feature>
<feature type="region of interest" description="Disordered" evidence="1">
    <location>
        <begin position="69"/>
        <end position="97"/>
    </location>
</feature>
<gene>
    <name evidence="2" type="ORF">B0H16DRAFT_1270772</name>
</gene>
<sequence length="97" mass="10797">IETTPRGRHMDRIRLNAQDGPWSVSVAENDGDYSLYIKTPTHNLTLSRTAAELVELDRKLREAYPNAPVLPLDSANSKKGRSKSSTFMNTLSRLASP</sequence>